<dbReference type="EMBL" id="QFVT01000004">
    <property type="protein sequence ID" value="PYC48140.1"/>
    <property type="molecule type" value="Genomic_DNA"/>
</dbReference>
<dbReference type="SUPFAM" id="SSF55729">
    <property type="entry name" value="Acyl-CoA N-acyltransferases (Nat)"/>
    <property type="match status" value="1"/>
</dbReference>
<dbReference type="AlphaFoldDB" id="A0A2V4NE56"/>
<organism evidence="2 3">
    <name type="scientific">Litorivita pollutaquae</name>
    <dbReference type="NCBI Taxonomy" id="2200892"/>
    <lineage>
        <taxon>Bacteria</taxon>
        <taxon>Pseudomonadati</taxon>
        <taxon>Pseudomonadota</taxon>
        <taxon>Alphaproteobacteria</taxon>
        <taxon>Rhodobacterales</taxon>
        <taxon>Paracoccaceae</taxon>
        <taxon>Litorivita</taxon>
    </lineage>
</organism>
<reference evidence="2 3" key="1">
    <citation type="submission" date="2018-05" db="EMBL/GenBank/DDBJ databases">
        <title>Oceanovita maritima gen. nov., sp. nov., a marine bacterium in the family Rhodobacteraceae isolated from surface seawater of Lundu port Xiamen, China.</title>
        <authorList>
            <person name="Hetharua B.H."/>
            <person name="Min D."/>
            <person name="Liao H."/>
            <person name="Tian Y."/>
        </authorList>
    </citation>
    <scope>NUCLEOTIDE SEQUENCE [LARGE SCALE GENOMIC DNA]</scope>
    <source>
        <strain evidence="2 3">FSX-11</strain>
    </source>
</reference>
<comment type="caution">
    <text evidence="2">The sequence shown here is derived from an EMBL/GenBank/DDBJ whole genome shotgun (WGS) entry which is preliminary data.</text>
</comment>
<sequence>MAEGDMEFLSRLYRSTREDELSRTPWDEPEKQAFINMQFSAQHEHYQKHYPDALWLIIEQGGTQIGRLYFERWDTEHRIIDIALIPEARAKGLGGAILSDLMEDAAANGGKNIGIHVEKQNPAISLYRRMGFTVVEDKGVYDLLRWTPSL</sequence>
<evidence type="ECO:0000313" key="3">
    <source>
        <dbReference type="Proteomes" id="UP000248012"/>
    </source>
</evidence>
<keyword evidence="3" id="KW-1185">Reference proteome</keyword>
<evidence type="ECO:0000259" key="1">
    <source>
        <dbReference type="PROSITE" id="PS51186"/>
    </source>
</evidence>
<proteinExistence type="predicted"/>
<accession>A0A2V4NE56</accession>
<dbReference type="CDD" id="cd04301">
    <property type="entry name" value="NAT_SF"/>
    <property type="match status" value="1"/>
</dbReference>
<feature type="domain" description="N-acetyltransferase" evidence="1">
    <location>
        <begin position="1"/>
        <end position="150"/>
    </location>
</feature>
<keyword evidence="2" id="KW-0808">Transferase</keyword>
<dbReference type="OrthoDB" id="7585366at2"/>
<evidence type="ECO:0000313" key="2">
    <source>
        <dbReference type="EMBL" id="PYC48140.1"/>
    </source>
</evidence>
<gene>
    <name evidence="2" type="ORF">DI396_07895</name>
</gene>
<dbReference type="Gene3D" id="3.40.630.30">
    <property type="match status" value="1"/>
</dbReference>
<dbReference type="Proteomes" id="UP000248012">
    <property type="component" value="Unassembled WGS sequence"/>
</dbReference>
<dbReference type="InterPro" id="IPR016181">
    <property type="entry name" value="Acyl_CoA_acyltransferase"/>
</dbReference>
<dbReference type="GO" id="GO:0016747">
    <property type="term" value="F:acyltransferase activity, transferring groups other than amino-acyl groups"/>
    <property type="evidence" value="ECO:0007669"/>
    <property type="project" value="InterPro"/>
</dbReference>
<dbReference type="Pfam" id="PF00583">
    <property type="entry name" value="Acetyltransf_1"/>
    <property type="match status" value="1"/>
</dbReference>
<protein>
    <submittedName>
        <fullName evidence="2">GNAT family N-acetyltransferase</fullName>
    </submittedName>
</protein>
<name>A0A2V4NE56_9RHOB</name>
<dbReference type="PROSITE" id="PS51186">
    <property type="entry name" value="GNAT"/>
    <property type="match status" value="1"/>
</dbReference>
<dbReference type="InterPro" id="IPR000182">
    <property type="entry name" value="GNAT_dom"/>
</dbReference>